<dbReference type="EMBL" id="JAACJO010000003">
    <property type="protein sequence ID" value="KAF5360557.1"/>
    <property type="molecule type" value="Genomic_DNA"/>
</dbReference>
<feature type="transmembrane region" description="Helical" evidence="1">
    <location>
        <begin position="582"/>
        <end position="605"/>
    </location>
</feature>
<feature type="transmembrane region" description="Helical" evidence="1">
    <location>
        <begin position="625"/>
        <end position="652"/>
    </location>
</feature>
<comment type="caution">
    <text evidence="2">The sequence shown here is derived from an EMBL/GenBank/DDBJ whole genome shotgun (WGS) entry which is preliminary data.</text>
</comment>
<feature type="transmembrane region" description="Helical" evidence="1">
    <location>
        <begin position="701"/>
        <end position="723"/>
    </location>
</feature>
<evidence type="ECO:0000313" key="3">
    <source>
        <dbReference type="Proteomes" id="UP000559027"/>
    </source>
</evidence>
<feature type="transmembrane region" description="Helical" evidence="1">
    <location>
        <begin position="57"/>
        <end position="78"/>
    </location>
</feature>
<evidence type="ECO:0000313" key="2">
    <source>
        <dbReference type="EMBL" id="KAF5360557.1"/>
    </source>
</evidence>
<feature type="transmembrane region" description="Helical" evidence="1">
    <location>
        <begin position="484"/>
        <end position="504"/>
    </location>
</feature>
<keyword evidence="3" id="KW-1185">Reference proteome</keyword>
<dbReference type="Proteomes" id="UP000559027">
    <property type="component" value="Unassembled WGS sequence"/>
</dbReference>
<feature type="transmembrane region" description="Helical" evidence="1">
    <location>
        <begin position="14"/>
        <end position="36"/>
    </location>
</feature>
<keyword evidence="1" id="KW-0472">Membrane</keyword>
<protein>
    <submittedName>
        <fullName evidence="2">Uncharacterized protein</fullName>
    </submittedName>
</protein>
<sequence length="1131" mass="123096">MQAMAVKKFYSNPVFLRITAFLAAEIIFLSLALACAHSPLPIKLISTSPEVRGAFSVVFVAWQFIAALLVTDLLLRIFSEEWSFYLTRHPFYSGCDAVSTLTANIFFHIRHAVTHSTSLAYKAAFAALAVITILRTMAPASITTAVFPVSYSEVISLAKYNATTFDPTDHNDPVMASIQRAEVITRVEQEMGADVGWKVADNALVGRQEKEVLAPNVTTIYPSDVVMFDYRCTWAAPQVQQGGNGIIFSDNGTQWRAWNARNASDITIGIYPLYNVSGHFTGQSAYLFVGCNGTNERVPCLLEMVALPSTMVPTPPQPRVTIVAPPNLFISLLTCDPNYNLTTSHVIASGSTLSVNSSEHLPPQNNLPGATAELILSSALLSVLSPLSPGPGMPTLLSTTAARVFLDVHGQDINSWIGRMNFTADILDLNAIQQNMNTVMVSASKAFLIKPSGQMGESFTGFETVKVPAIIKKPAILLVGSKSFIFSTIGLISLIIFCGCLIFLDTRTQDRLPLDLHTILIILKHGSISGSVVPGDLRKSIQEKPLPLIMEPYAPLALNDDDSEAEEQHENRIQWYWPRRYIFARVITFLVLQLGFYGFAIAGHVRPYNITRASPIPLANYFAELKGAFIIVFTAWHTLSIAFLSDVILTVFSLEWVVQAEKKCVLEPGQTDRVSSPASGIFDRVKYAFTKGQGASGMFRYALGSSIVLMLLAATGPGCFTLSTTAVVNQNINLLGGKADAGSFLAMSLGPGPLIEQQATLLKRIADITQLEQLEGFTWGYETPPNVFVSWPYDINGKLIHQQAAVKYQSTVRAISFKVNCRWETPLASDLVLQNSIAKPITSGVAPVSFRNITRTAYGHFGLLVVGCANNSTGQTDCALDMTGVQGAQTDNNEAWHGAAALLACDPSKHNFNALPKQLYLAWNIDCAQLSLTDSRINAKIQPCGTSGIYNVPNEPGNIFASSLLFALQPPSFVVGNSTPGAIGIGLLAGQLLFDNYTATLGSNLTRSVSNIQLFDVETKLDKYLTSATKVFMAGYNPSLDRPSSGSTLSLSDSNNGTIATTVDQMTLVGNKAMIITSMILLVIALRLLQLSLRSVFWKQSRVRVLEPFGIASVARMEKWLMKVERLRNED</sequence>
<dbReference type="OrthoDB" id="10356589at2759"/>
<gene>
    <name evidence="2" type="ORF">D9756_005053</name>
</gene>
<feature type="transmembrane region" description="Helical" evidence="1">
    <location>
        <begin position="119"/>
        <end position="138"/>
    </location>
</feature>
<accession>A0A8H5G8W2</accession>
<organism evidence="2 3">
    <name type="scientific">Leucocoprinus leucothites</name>
    <dbReference type="NCBI Taxonomy" id="201217"/>
    <lineage>
        <taxon>Eukaryota</taxon>
        <taxon>Fungi</taxon>
        <taxon>Dikarya</taxon>
        <taxon>Basidiomycota</taxon>
        <taxon>Agaricomycotina</taxon>
        <taxon>Agaricomycetes</taxon>
        <taxon>Agaricomycetidae</taxon>
        <taxon>Agaricales</taxon>
        <taxon>Agaricineae</taxon>
        <taxon>Agaricaceae</taxon>
        <taxon>Leucocoprinus</taxon>
    </lineage>
</organism>
<evidence type="ECO:0000256" key="1">
    <source>
        <dbReference type="SAM" id="Phobius"/>
    </source>
</evidence>
<name>A0A8H5G8W2_9AGAR</name>
<dbReference type="AlphaFoldDB" id="A0A8H5G8W2"/>
<reference evidence="2 3" key="1">
    <citation type="journal article" date="2020" name="ISME J.">
        <title>Uncovering the hidden diversity of litter-decomposition mechanisms in mushroom-forming fungi.</title>
        <authorList>
            <person name="Floudas D."/>
            <person name="Bentzer J."/>
            <person name="Ahren D."/>
            <person name="Johansson T."/>
            <person name="Persson P."/>
            <person name="Tunlid A."/>
        </authorList>
    </citation>
    <scope>NUCLEOTIDE SEQUENCE [LARGE SCALE GENOMIC DNA]</scope>
    <source>
        <strain evidence="2 3">CBS 146.42</strain>
    </source>
</reference>
<keyword evidence="1" id="KW-1133">Transmembrane helix</keyword>
<proteinExistence type="predicted"/>
<keyword evidence="1" id="KW-0812">Transmembrane</keyword>